<keyword evidence="5 6" id="KW-0472">Membrane</keyword>
<feature type="transmembrane region" description="Helical" evidence="6">
    <location>
        <begin position="228"/>
        <end position="247"/>
    </location>
</feature>
<feature type="transmembrane region" description="Helical" evidence="6">
    <location>
        <begin position="359"/>
        <end position="378"/>
    </location>
</feature>
<evidence type="ECO:0000256" key="6">
    <source>
        <dbReference type="SAM" id="Phobius"/>
    </source>
</evidence>
<dbReference type="EMBL" id="JBHMBL010000003">
    <property type="protein sequence ID" value="MFB9643626.1"/>
    <property type="molecule type" value="Genomic_DNA"/>
</dbReference>
<dbReference type="PANTHER" id="PTHR42718:SF9">
    <property type="entry name" value="MAJOR FACILITATOR SUPERFAMILY MULTIDRUG TRANSPORTER MFSC"/>
    <property type="match status" value="1"/>
</dbReference>
<dbReference type="PRINTS" id="PR01036">
    <property type="entry name" value="TCRTETB"/>
</dbReference>
<feature type="transmembrane region" description="Helical" evidence="6">
    <location>
        <begin position="105"/>
        <end position="128"/>
    </location>
</feature>
<evidence type="ECO:0000256" key="2">
    <source>
        <dbReference type="ARBA" id="ARBA00022448"/>
    </source>
</evidence>
<dbReference type="SUPFAM" id="SSF103473">
    <property type="entry name" value="MFS general substrate transporter"/>
    <property type="match status" value="1"/>
</dbReference>
<feature type="transmembrane region" description="Helical" evidence="6">
    <location>
        <begin position="302"/>
        <end position="322"/>
    </location>
</feature>
<feature type="transmembrane region" description="Helical" evidence="6">
    <location>
        <begin position="140"/>
        <end position="162"/>
    </location>
</feature>
<dbReference type="PANTHER" id="PTHR42718">
    <property type="entry name" value="MAJOR FACILITATOR SUPERFAMILY MULTIDRUG TRANSPORTER MFSC"/>
    <property type="match status" value="1"/>
</dbReference>
<feature type="domain" description="Major facilitator superfamily (MFS) profile" evidence="7">
    <location>
        <begin position="15"/>
        <end position="442"/>
    </location>
</feature>
<comment type="subcellular location">
    <subcellularLocation>
        <location evidence="1">Cell membrane</location>
        <topology evidence="1">Multi-pass membrane protein</topology>
    </subcellularLocation>
</comment>
<name>A0ABV5SVA3_9MICO</name>
<sequence length="527" mass="55039">MDSRGVAEVKFNGKLAILLAMAMFVLVVDTSLMNVSISAVVHDLDTTVSGVQGAIALEALVSAAFILIGGKTGDLIGRKLAYVLGLLGYAIGAIAMVFAQDLTAIIIFWAFIGGIGASLLLPAMQSLIHGNFEGAHQKRVYALVGASAAIAAAVGPLLGGFITTFLSWRVGFALEAVIIAVVLAGIGLVKDVPYHGERSVDYVGALLSIVGMGGVVTGILVWQEGGGYVGLIIGIGVVGLGLLVFWLRNRKRRGRPTLLDPALFESKMFRTGASGQLLQQIALGGTMIVLPIYLQMVFEYNALQAGLSIAPLSLSMFVVALLAGRGLKRRPATIILWGFALVVVGVAAIVPIVPIADSGWYLTLPLIVAGCGLGLLVSQLNNYTLSPISDERVSEAAGVNSAAGSFGLSFGLAFAGAIMLATLAFTFTASAESSTVLSPDQQEQVATVLEEDAEIMTNTGLEELVADETPEVQEEILRINTDSRFIALQIALLVPILAGLLGVLNALRMRRLPDPKPTEAAEGTMLG</sequence>
<dbReference type="CDD" id="cd17321">
    <property type="entry name" value="MFS_MMR_MDR_like"/>
    <property type="match status" value="1"/>
</dbReference>
<evidence type="ECO:0000256" key="1">
    <source>
        <dbReference type="ARBA" id="ARBA00004651"/>
    </source>
</evidence>
<evidence type="ECO:0000256" key="4">
    <source>
        <dbReference type="ARBA" id="ARBA00022989"/>
    </source>
</evidence>
<keyword evidence="4 6" id="KW-1133">Transmembrane helix</keyword>
<reference evidence="8 9" key="1">
    <citation type="submission" date="2024-09" db="EMBL/GenBank/DDBJ databases">
        <authorList>
            <person name="Sun Q."/>
            <person name="Mori K."/>
        </authorList>
    </citation>
    <scope>NUCLEOTIDE SEQUENCE [LARGE SCALE GENOMIC DNA]</scope>
    <source>
        <strain evidence="8 9">JCM 14321</strain>
    </source>
</reference>
<evidence type="ECO:0000256" key="5">
    <source>
        <dbReference type="ARBA" id="ARBA00023136"/>
    </source>
</evidence>
<gene>
    <name evidence="8" type="ORF">ACFFQV_15140</name>
</gene>
<organism evidence="8 9">
    <name type="scientific">Agromyces lapidis</name>
    <dbReference type="NCBI Taxonomy" id="279574"/>
    <lineage>
        <taxon>Bacteria</taxon>
        <taxon>Bacillati</taxon>
        <taxon>Actinomycetota</taxon>
        <taxon>Actinomycetes</taxon>
        <taxon>Micrococcales</taxon>
        <taxon>Microbacteriaceae</taxon>
        <taxon>Agromyces</taxon>
    </lineage>
</organism>
<protein>
    <submittedName>
        <fullName evidence="8">MFS transporter</fullName>
    </submittedName>
</protein>
<feature type="transmembrane region" description="Helical" evidence="6">
    <location>
        <begin position="201"/>
        <end position="222"/>
    </location>
</feature>
<feature type="transmembrane region" description="Helical" evidence="6">
    <location>
        <begin position="49"/>
        <end position="68"/>
    </location>
</feature>
<comment type="caution">
    <text evidence="8">The sequence shown here is derived from an EMBL/GenBank/DDBJ whole genome shotgun (WGS) entry which is preliminary data.</text>
</comment>
<keyword evidence="3 6" id="KW-0812">Transmembrane</keyword>
<evidence type="ECO:0000313" key="8">
    <source>
        <dbReference type="EMBL" id="MFB9643626.1"/>
    </source>
</evidence>
<evidence type="ECO:0000313" key="9">
    <source>
        <dbReference type="Proteomes" id="UP001589667"/>
    </source>
</evidence>
<feature type="transmembrane region" description="Helical" evidence="6">
    <location>
        <begin position="80"/>
        <end position="99"/>
    </location>
</feature>
<feature type="transmembrane region" description="Helical" evidence="6">
    <location>
        <begin position="399"/>
        <end position="427"/>
    </location>
</feature>
<dbReference type="InterPro" id="IPR020846">
    <property type="entry name" value="MFS_dom"/>
</dbReference>
<keyword evidence="2" id="KW-0813">Transport</keyword>
<feature type="transmembrane region" description="Helical" evidence="6">
    <location>
        <begin position="15"/>
        <end position="37"/>
    </location>
</feature>
<evidence type="ECO:0000256" key="3">
    <source>
        <dbReference type="ARBA" id="ARBA00022692"/>
    </source>
</evidence>
<dbReference type="InterPro" id="IPR036259">
    <property type="entry name" value="MFS_trans_sf"/>
</dbReference>
<feature type="transmembrane region" description="Helical" evidence="6">
    <location>
        <begin position="277"/>
        <end position="296"/>
    </location>
</feature>
<evidence type="ECO:0000259" key="7">
    <source>
        <dbReference type="PROSITE" id="PS50850"/>
    </source>
</evidence>
<proteinExistence type="predicted"/>
<accession>A0ABV5SVA3</accession>
<dbReference type="Proteomes" id="UP001589667">
    <property type="component" value="Unassembled WGS sequence"/>
</dbReference>
<feature type="transmembrane region" description="Helical" evidence="6">
    <location>
        <begin position="486"/>
        <end position="507"/>
    </location>
</feature>
<keyword evidence="9" id="KW-1185">Reference proteome</keyword>
<dbReference type="InterPro" id="IPR011701">
    <property type="entry name" value="MFS"/>
</dbReference>
<dbReference type="RefSeq" id="WP_157425394.1">
    <property type="nucleotide sequence ID" value="NZ_BAAANI010000003.1"/>
</dbReference>
<feature type="transmembrane region" description="Helical" evidence="6">
    <location>
        <begin position="334"/>
        <end position="353"/>
    </location>
</feature>
<dbReference type="Gene3D" id="1.20.1250.20">
    <property type="entry name" value="MFS general substrate transporter like domains"/>
    <property type="match status" value="1"/>
</dbReference>
<dbReference type="Gene3D" id="1.20.1720.10">
    <property type="entry name" value="Multidrug resistance protein D"/>
    <property type="match status" value="1"/>
</dbReference>
<dbReference type="Pfam" id="PF07690">
    <property type="entry name" value="MFS_1"/>
    <property type="match status" value="2"/>
</dbReference>
<dbReference type="PROSITE" id="PS50850">
    <property type="entry name" value="MFS"/>
    <property type="match status" value="1"/>
</dbReference>
<feature type="transmembrane region" description="Helical" evidence="6">
    <location>
        <begin position="168"/>
        <end position="189"/>
    </location>
</feature>